<evidence type="ECO:0000259" key="1">
    <source>
        <dbReference type="Pfam" id="PF13556"/>
    </source>
</evidence>
<name>A0A433XCS4_9BACL</name>
<dbReference type="PANTHER" id="PTHR33744:SF15">
    <property type="entry name" value="CARBOHYDRATE DIACID REGULATOR"/>
    <property type="match status" value="1"/>
</dbReference>
<keyword evidence="3" id="KW-1185">Reference proteome</keyword>
<dbReference type="Proteomes" id="UP000272464">
    <property type="component" value="Unassembled WGS sequence"/>
</dbReference>
<dbReference type="EMBL" id="RZNX01000003">
    <property type="protein sequence ID" value="RUT31967.1"/>
    <property type="molecule type" value="Genomic_DNA"/>
</dbReference>
<dbReference type="SUPFAM" id="SSF46689">
    <property type="entry name" value="Homeodomain-like"/>
    <property type="match status" value="1"/>
</dbReference>
<proteinExistence type="predicted"/>
<accession>A0A433XCS4</accession>
<dbReference type="RefSeq" id="WP_127199346.1">
    <property type="nucleotide sequence ID" value="NZ_RZNX01000003.1"/>
</dbReference>
<dbReference type="InterPro" id="IPR025736">
    <property type="entry name" value="PucR_C-HTH_dom"/>
</dbReference>
<reference evidence="2 3" key="1">
    <citation type="submission" date="2018-12" db="EMBL/GenBank/DDBJ databases">
        <authorList>
            <person name="Sun L."/>
            <person name="Chen Z."/>
        </authorList>
    </citation>
    <scope>NUCLEOTIDE SEQUENCE [LARGE SCALE GENOMIC DNA]</scope>
    <source>
        <strain evidence="2 3">3-5-3</strain>
    </source>
</reference>
<sequence>MDIQVVREKLERVVGDTLKQKELPLNEWRTLQKSNRSTVQSGFHSPILKGSQLFFPWMQTDTKVIGLVVDAADVSESERRLIELVIEAAQVTGDSHVVSSKGEEEELSAQLCNWLQSQLEQGTLNEEIPDHIVLKSRLGGTMVPFLLSYENRAHDEITYVQLNKLLNSFFDGDITLIPLQNKEWLILVGESLLSGFREESEEGQDAERVMLYDLCQGIYELISNEWGGTSHLSVLEPIMAVQALASSLSLLRETLQLGRLFHFTEHIHLPWALYLERLVYSIPDEQRRKFLEQTVPHTSTTVFTDNETLSTLETFFQLDCNVSETAKRLYIHRNTLLYRMDKIKQETGLDVRSFRDAVLVKLTLLLCKVTKRK</sequence>
<dbReference type="Pfam" id="PF13556">
    <property type="entry name" value="HTH_30"/>
    <property type="match status" value="1"/>
</dbReference>
<dbReference type="OrthoDB" id="9792148at2"/>
<comment type="caution">
    <text evidence="2">The sequence shown here is derived from an EMBL/GenBank/DDBJ whole genome shotgun (WGS) entry which is preliminary data.</text>
</comment>
<dbReference type="InterPro" id="IPR051448">
    <property type="entry name" value="CdaR-like_regulators"/>
</dbReference>
<evidence type="ECO:0000313" key="2">
    <source>
        <dbReference type="EMBL" id="RUT31967.1"/>
    </source>
</evidence>
<organism evidence="2 3">
    <name type="scientific">Paenibacillus zeisoli</name>
    <dbReference type="NCBI Taxonomy" id="2496267"/>
    <lineage>
        <taxon>Bacteria</taxon>
        <taxon>Bacillati</taxon>
        <taxon>Bacillota</taxon>
        <taxon>Bacilli</taxon>
        <taxon>Bacillales</taxon>
        <taxon>Paenibacillaceae</taxon>
        <taxon>Paenibacillus</taxon>
    </lineage>
</organism>
<dbReference type="Gene3D" id="1.10.10.2840">
    <property type="entry name" value="PucR C-terminal helix-turn-helix domain"/>
    <property type="match status" value="1"/>
</dbReference>
<dbReference type="InterPro" id="IPR009057">
    <property type="entry name" value="Homeodomain-like_sf"/>
</dbReference>
<protein>
    <submittedName>
        <fullName evidence="2">PucR family transcriptional regulator</fullName>
    </submittedName>
</protein>
<evidence type="ECO:0000313" key="3">
    <source>
        <dbReference type="Proteomes" id="UP000272464"/>
    </source>
</evidence>
<dbReference type="InterPro" id="IPR042070">
    <property type="entry name" value="PucR_C-HTH_sf"/>
</dbReference>
<gene>
    <name evidence="2" type="ORF">EJP77_11395</name>
</gene>
<dbReference type="PANTHER" id="PTHR33744">
    <property type="entry name" value="CARBOHYDRATE DIACID REGULATOR"/>
    <property type="match status" value="1"/>
</dbReference>
<dbReference type="AlphaFoldDB" id="A0A433XCS4"/>
<feature type="domain" description="PucR C-terminal helix-turn-helix" evidence="1">
    <location>
        <begin position="309"/>
        <end position="365"/>
    </location>
</feature>